<keyword evidence="5" id="KW-0804">Transcription</keyword>
<dbReference type="PROSITE" id="PS50039">
    <property type="entry name" value="FORK_HEAD_3"/>
    <property type="match status" value="1"/>
</dbReference>
<dbReference type="GO" id="GO:0030154">
    <property type="term" value="P:cell differentiation"/>
    <property type="evidence" value="ECO:0007669"/>
    <property type="project" value="TreeGrafter"/>
</dbReference>
<dbReference type="PANTHER" id="PTHR11829">
    <property type="entry name" value="FORKHEAD BOX PROTEIN"/>
    <property type="match status" value="1"/>
</dbReference>
<evidence type="ECO:0000256" key="3">
    <source>
        <dbReference type="ARBA" id="ARBA00023015"/>
    </source>
</evidence>
<evidence type="ECO:0000256" key="1">
    <source>
        <dbReference type="ARBA" id="ARBA00004123"/>
    </source>
</evidence>
<dbReference type="VEuPathDB" id="VectorBase:ACON2_037411"/>
<feature type="compositionally biased region" description="Polar residues" evidence="8">
    <location>
        <begin position="18"/>
        <end position="32"/>
    </location>
</feature>
<keyword evidence="2" id="KW-0217">Developmental protein</keyword>
<dbReference type="InterPro" id="IPR036390">
    <property type="entry name" value="WH_DNA-bd_sf"/>
</dbReference>
<dbReference type="GO" id="GO:0000978">
    <property type="term" value="F:RNA polymerase II cis-regulatory region sequence-specific DNA binding"/>
    <property type="evidence" value="ECO:0007669"/>
    <property type="project" value="TreeGrafter"/>
</dbReference>
<feature type="compositionally biased region" description="Low complexity" evidence="8">
    <location>
        <begin position="548"/>
        <end position="563"/>
    </location>
</feature>
<dbReference type="InterPro" id="IPR030456">
    <property type="entry name" value="TF_fork_head_CS_2"/>
</dbReference>
<feature type="DNA-binding region" description="Fork-head" evidence="7">
    <location>
        <begin position="131"/>
        <end position="225"/>
    </location>
</feature>
<evidence type="ECO:0000256" key="2">
    <source>
        <dbReference type="ARBA" id="ARBA00022473"/>
    </source>
</evidence>
<dbReference type="PANTHER" id="PTHR11829:SF402">
    <property type="entry name" value="FORK HEAD DOMAIN-CONTAINING PROTEIN FD3-RELATED"/>
    <property type="match status" value="1"/>
</dbReference>
<proteinExistence type="predicted"/>
<dbReference type="AlphaFoldDB" id="A0A8W7PEA4"/>
<dbReference type="FunFam" id="1.10.10.10:FF:000016">
    <property type="entry name" value="Forkhead box protein I1"/>
    <property type="match status" value="1"/>
</dbReference>
<comment type="subcellular location">
    <subcellularLocation>
        <location evidence="1 7">Nucleus</location>
    </subcellularLocation>
</comment>
<organism evidence="10">
    <name type="scientific">Anopheles coluzzii</name>
    <name type="common">African malaria mosquito</name>
    <dbReference type="NCBI Taxonomy" id="1518534"/>
    <lineage>
        <taxon>Eukaryota</taxon>
        <taxon>Metazoa</taxon>
        <taxon>Ecdysozoa</taxon>
        <taxon>Arthropoda</taxon>
        <taxon>Hexapoda</taxon>
        <taxon>Insecta</taxon>
        <taxon>Pterygota</taxon>
        <taxon>Neoptera</taxon>
        <taxon>Endopterygota</taxon>
        <taxon>Diptera</taxon>
        <taxon>Nematocera</taxon>
        <taxon>Culicoidea</taxon>
        <taxon>Culicidae</taxon>
        <taxon>Anophelinae</taxon>
        <taxon>Anopheles</taxon>
    </lineage>
</organism>
<dbReference type="PRINTS" id="PR00053">
    <property type="entry name" value="FORKHEAD"/>
</dbReference>
<dbReference type="CDD" id="cd20048">
    <property type="entry name" value="FH_FOXD4-like"/>
    <property type="match status" value="1"/>
</dbReference>
<feature type="compositionally biased region" description="Low complexity" evidence="8">
    <location>
        <begin position="33"/>
        <end position="54"/>
    </location>
</feature>
<evidence type="ECO:0000256" key="6">
    <source>
        <dbReference type="ARBA" id="ARBA00023242"/>
    </source>
</evidence>
<dbReference type="InterPro" id="IPR036388">
    <property type="entry name" value="WH-like_DNA-bd_sf"/>
</dbReference>
<feature type="domain" description="Fork-head" evidence="9">
    <location>
        <begin position="131"/>
        <end position="225"/>
    </location>
</feature>
<keyword evidence="3" id="KW-0805">Transcription regulation</keyword>
<feature type="region of interest" description="Disordered" evidence="8">
    <location>
        <begin position="411"/>
        <end position="644"/>
    </location>
</feature>
<feature type="compositionally biased region" description="Basic and acidic residues" evidence="8">
    <location>
        <begin position="417"/>
        <end position="429"/>
    </location>
</feature>
<keyword evidence="4 7" id="KW-0238">DNA-binding</keyword>
<dbReference type="Proteomes" id="UP000075882">
    <property type="component" value="Unassembled WGS sequence"/>
</dbReference>
<dbReference type="EnsemblMetazoa" id="ACOM030442-RA">
    <property type="protein sequence ID" value="ACOM030442-PA.1"/>
    <property type="gene ID" value="ACOM030442"/>
</dbReference>
<reference evidence="10" key="1">
    <citation type="submission" date="2022-08" db="UniProtKB">
        <authorList>
            <consortium name="EnsemblMetazoa"/>
        </authorList>
    </citation>
    <scope>IDENTIFICATION</scope>
</reference>
<evidence type="ECO:0000256" key="5">
    <source>
        <dbReference type="ARBA" id="ARBA00023163"/>
    </source>
</evidence>
<feature type="compositionally biased region" description="Low complexity" evidence="8">
    <location>
        <begin position="62"/>
        <end position="113"/>
    </location>
</feature>
<feature type="compositionally biased region" description="Pro residues" evidence="8">
    <location>
        <begin position="489"/>
        <end position="511"/>
    </location>
</feature>
<dbReference type="SUPFAM" id="SSF46785">
    <property type="entry name" value="Winged helix' DNA-binding domain"/>
    <property type="match status" value="1"/>
</dbReference>
<protein>
    <recommendedName>
        <fullName evidence="9">Fork-head domain-containing protein</fullName>
    </recommendedName>
</protein>
<dbReference type="Gene3D" id="1.10.10.10">
    <property type="entry name" value="Winged helix-like DNA-binding domain superfamily/Winged helix DNA-binding domain"/>
    <property type="match status" value="1"/>
</dbReference>
<dbReference type="SMART" id="SM00339">
    <property type="entry name" value="FH"/>
    <property type="match status" value="1"/>
</dbReference>
<feature type="compositionally biased region" description="Gly residues" evidence="8">
    <location>
        <begin position="356"/>
        <end position="368"/>
    </location>
</feature>
<evidence type="ECO:0000256" key="4">
    <source>
        <dbReference type="ARBA" id="ARBA00023125"/>
    </source>
</evidence>
<evidence type="ECO:0000256" key="8">
    <source>
        <dbReference type="SAM" id="MobiDB-lite"/>
    </source>
</evidence>
<accession>A0A8W7PEA4</accession>
<evidence type="ECO:0000259" key="9">
    <source>
        <dbReference type="PROSITE" id="PS50039"/>
    </source>
</evidence>
<feature type="compositionally biased region" description="Basic and acidic residues" evidence="8">
    <location>
        <begin position="564"/>
        <end position="573"/>
    </location>
</feature>
<dbReference type="GO" id="GO:0000981">
    <property type="term" value="F:DNA-binding transcription factor activity, RNA polymerase II-specific"/>
    <property type="evidence" value="ECO:0007669"/>
    <property type="project" value="TreeGrafter"/>
</dbReference>
<dbReference type="PROSITE" id="PS00658">
    <property type="entry name" value="FORK_HEAD_2"/>
    <property type="match status" value="1"/>
</dbReference>
<feature type="region of interest" description="Disordered" evidence="8">
    <location>
        <begin position="351"/>
        <end position="374"/>
    </location>
</feature>
<feature type="region of interest" description="Disordered" evidence="8">
    <location>
        <begin position="1"/>
        <end position="127"/>
    </location>
</feature>
<dbReference type="InterPro" id="IPR018122">
    <property type="entry name" value="TF_fork_head_CS_1"/>
</dbReference>
<keyword evidence="6 7" id="KW-0539">Nucleus</keyword>
<dbReference type="GO" id="GO:0005634">
    <property type="term" value="C:nucleus"/>
    <property type="evidence" value="ECO:0007669"/>
    <property type="project" value="UniProtKB-SubCell"/>
</dbReference>
<evidence type="ECO:0000313" key="10">
    <source>
        <dbReference type="EnsemblMetazoa" id="ACOM030442-PA.1"/>
    </source>
</evidence>
<feature type="compositionally biased region" description="Basic and acidic residues" evidence="8">
    <location>
        <begin position="444"/>
        <end position="460"/>
    </location>
</feature>
<dbReference type="InterPro" id="IPR050211">
    <property type="entry name" value="FOX_domain-containing"/>
</dbReference>
<dbReference type="Pfam" id="PF00250">
    <property type="entry name" value="Forkhead"/>
    <property type="match status" value="1"/>
</dbReference>
<name>A0A8W7PEA4_ANOCL</name>
<dbReference type="GO" id="GO:0009653">
    <property type="term" value="P:anatomical structure morphogenesis"/>
    <property type="evidence" value="ECO:0007669"/>
    <property type="project" value="TreeGrafter"/>
</dbReference>
<evidence type="ECO:0000256" key="7">
    <source>
        <dbReference type="PROSITE-ProRule" id="PRU00089"/>
    </source>
</evidence>
<sequence>MMHPVMTSPLDLRPSGLLSMSVSPTHNASLNESSTHSQQQHYHAHQHLQSMQSHQSHHHNQHQQAPSGQRSSGASRNRSRSTSSSDNGTPSSGQKPQQQQQPDSDNGTEAGEGATSGGGKSGSHRSQSLVKPPYSYIALITMAILQSPQKKLTLSGICEFIMTRFPYYKEKFPAWQNSIRHNLSLNDCFIKIPREPGNPGKGNFWTLDPLAEDMFDNGSFLRRRKRYKRTTLAQSMAFPGVFAPFAPFWIRKPVPVIPMHQFGSAHAAAAAAAASASVGGFGGDGGPLGAALGPGRAGDFLLDSKLNLFGTVKIDDLNVAMMENSDFLQRNVDSLKISSAMNKFFHGYHQGQSGSSSGGGAGGGGGGPLIDLYEDGPHPASLGGVVHPCNGGLMREGMSYPYGGHKLAGISSSRIGDPADPHADRRGDYGAEDEPISADLDLSSDDRIDVESEDDYKSPAERGASGTLTYHEMLLNGRKSTPMEAPPSSTSPPSPLPPPPPPSQPPVPAAHPSPTIEPSGDYSPHCSPSRMARDSDDYYIEEDEQSEKGSSSSSGSSSVGGSLEESHPQSGKERRQHHHHTHFYTELQPSGLVSGAGEQPLHGRVVPSANGTHPSDAGASPGYGETTKLFDGTEASFASRKRKYGNTKGFSIENLIGCSVEDG</sequence>
<dbReference type="InterPro" id="IPR001766">
    <property type="entry name" value="Fork_head_dom"/>
</dbReference>
<dbReference type="PROSITE" id="PS00657">
    <property type="entry name" value="FORK_HEAD_1"/>
    <property type="match status" value="1"/>
</dbReference>